<sequence length="111" mass="13050">MSEKPLMNYLTFQDLCAATSQFGRDSFFAEGRCWPFYRVVLPGVLHVTIKVLENARKFDCDEMKLMFDDILRLKHQNMLPIYGNCIAGMKKLVMYEFMFKGFMNYQPVKPT</sequence>
<dbReference type="PANTHER" id="PTHR48006">
    <property type="entry name" value="LEUCINE-RICH REPEAT-CONTAINING PROTEIN DDB_G0281931-RELATED"/>
    <property type="match status" value="1"/>
</dbReference>
<reference evidence="2" key="1">
    <citation type="submission" date="2020-01" db="EMBL/GenBank/DDBJ databases">
        <title>The Celery Genome Sequence Reveals Sequential Paleo-tetraploidization, Resistance Gene Elimination, Karyotype Evolution, and Functional Innovation in Apiales.</title>
        <authorList>
            <person name="Song X."/>
        </authorList>
    </citation>
    <scope>NUCLEOTIDE SEQUENCE</scope>
    <source>
        <tissue evidence="2">Leaf</tissue>
    </source>
</reference>
<evidence type="ECO:0000256" key="1">
    <source>
        <dbReference type="ARBA" id="ARBA00004479"/>
    </source>
</evidence>
<name>A0A6L5BAK1_APIGR</name>
<protein>
    <recommendedName>
        <fullName evidence="4">Serine-threonine/tyrosine-protein kinase catalytic domain-containing protein</fullName>
    </recommendedName>
</protein>
<comment type="subcellular location">
    <subcellularLocation>
        <location evidence="1">Membrane</location>
        <topology evidence="1">Single-pass type I membrane protein</topology>
    </subcellularLocation>
</comment>
<organism evidence="2 3">
    <name type="scientific">Apium graveolens</name>
    <name type="common">Celery</name>
    <dbReference type="NCBI Taxonomy" id="4045"/>
    <lineage>
        <taxon>Eukaryota</taxon>
        <taxon>Viridiplantae</taxon>
        <taxon>Streptophyta</taxon>
        <taxon>Embryophyta</taxon>
        <taxon>Tracheophyta</taxon>
        <taxon>Spermatophyta</taxon>
        <taxon>Magnoliopsida</taxon>
        <taxon>eudicotyledons</taxon>
        <taxon>Gunneridae</taxon>
        <taxon>Pentapetalae</taxon>
        <taxon>asterids</taxon>
        <taxon>campanulids</taxon>
        <taxon>Apiales</taxon>
        <taxon>Apiaceae</taxon>
        <taxon>Apioideae</taxon>
        <taxon>apioid superclade</taxon>
        <taxon>Apieae</taxon>
        <taxon>Apium</taxon>
    </lineage>
</organism>
<dbReference type="Gene3D" id="3.30.200.20">
    <property type="entry name" value="Phosphorylase Kinase, domain 1"/>
    <property type="match status" value="1"/>
</dbReference>
<proteinExistence type="predicted"/>
<dbReference type="AlphaFoldDB" id="A0A6L5BAK1"/>
<keyword evidence="3" id="KW-1185">Reference proteome</keyword>
<comment type="caution">
    <text evidence="2">The sequence shown here is derived from an EMBL/GenBank/DDBJ whole genome shotgun (WGS) entry which is preliminary data.</text>
</comment>
<dbReference type="EMBL" id="WRXP01000550">
    <property type="protein sequence ID" value="KAF1002711.1"/>
    <property type="molecule type" value="Genomic_DNA"/>
</dbReference>
<evidence type="ECO:0008006" key="4">
    <source>
        <dbReference type="Google" id="ProtNLM"/>
    </source>
</evidence>
<evidence type="ECO:0000313" key="3">
    <source>
        <dbReference type="Proteomes" id="UP000593563"/>
    </source>
</evidence>
<evidence type="ECO:0000313" key="2">
    <source>
        <dbReference type="EMBL" id="KAF1002711.1"/>
    </source>
</evidence>
<dbReference type="Proteomes" id="UP000593563">
    <property type="component" value="Unassembled WGS sequence"/>
</dbReference>
<dbReference type="GO" id="GO:0016020">
    <property type="term" value="C:membrane"/>
    <property type="evidence" value="ECO:0007669"/>
    <property type="project" value="UniProtKB-SubCell"/>
</dbReference>
<dbReference type="InterPro" id="IPR051824">
    <property type="entry name" value="LRR_Rcpt-Like_S/T_Kinase"/>
</dbReference>
<dbReference type="PANTHER" id="PTHR48006:SF10">
    <property type="entry name" value="CALMODULIN-BINDING RECEPTOR KINASE CAMRLK"/>
    <property type="match status" value="1"/>
</dbReference>
<accession>A0A6L5BAK1</accession>
<gene>
    <name evidence="2" type="ORF">AG4045_029837</name>
</gene>